<name>I6LMN2_9NIDO</name>
<evidence type="ECO:0000313" key="2">
    <source>
        <dbReference type="EMBL" id="ADN95980.1"/>
    </source>
</evidence>
<gene>
    <name evidence="2" type="primary">M</name>
</gene>
<feature type="transmembrane region" description="Helical" evidence="1">
    <location>
        <begin position="36"/>
        <end position="57"/>
    </location>
</feature>
<keyword evidence="1" id="KW-0812">Transmembrane</keyword>
<evidence type="ECO:0000256" key="1">
    <source>
        <dbReference type="SAM" id="Phobius"/>
    </source>
</evidence>
<dbReference type="Proteomes" id="UP000096080">
    <property type="component" value="Genome"/>
</dbReference>
<accession>I6LMN2</accession>
<reference evidence="2 3" key="1">
    <citation type="journal article" date="2012" name="J. Gen. Virol.">
        <title>Genetic analysis of a novel nidovirus from fathead minnows.</title>
        <authorList>
            <person name="Batts W.N."/>
            <person name="Goodwin A.E."/>
            <person name="Winton J.R."/>
        </authorList>
    </citation>
    <scope>NUCLEOTIDE SEQUENCE [LARGE SCALE GENOMIC DNA]</scope>
</reference>
<organism evidence="2 3">
    <name type="scientific">Fathead minnow nidovirus</name>
    <dbReference type="NCBI Taxonomy" id="889873"/>
    <lineage>
        <taxon>Viruses</taxon>
        <taxon>Riboviria</taxon>
        <taxon>Orthornavirae</taxon>
        <taxon>Pisuviricota</taxon>
        <taxon>Pisoniviricetes</taxon>
        <taxon>Nidovirales</taxon>
        <taxon>Tornidovirineae</taxon>
        <taxon>Tobaniviridae</taxon>
        <taxon>Piscanivirinae</taxon>
        <taxon>Bafinivirus</taxon>
        <taxon>Pimfabavirus</taxon>
        <taxon>Bafinivirus pimephalae</taxon>
        <taxon>Fathead minnow nidovirus 1</taxon>
    </lineage>
</organism>
<keyword evidence="3" id="KW-1185">Reference proteome</keyword>
<keyword evidence="1" id="KW-1133">Transmembrane helix</keyword>
<protein>
    <submittedName>
        <fullName evidence="2">Membrane protein</fullName>
    </submittedName>
</protein>
<dbReference type="KEGG" id="vg:37616442"/>
<dbReference type="OrthoDB" id="33197at10239"/>
<evidence type="ECO:0000313" key="3">
    <source>
        <dbReference type="Proteomes" id="UP000096080"/>
    </source>
</evidence>
<feature type="transmembrane region" description="Helical" evidence="1">
    <location>
        <begin position="101"/>
        <end position="125"/>
    </location>
</feature>
<proteinExistence type="predicted"/>
<dbReference type="RefSeq" id="YP_009505584.1">
    <property type="nucleotide sequence ID" value="NC_038295.1"/>
</dbReference>
<feature type="transmembrane region" description="Helical" evidence="1">
    <location>
        <begin position="69"/>
        <end position="89"/>
    </location>
</feature>
<dbReference type="EMBL" id="GU002364">
    <property type="protein sequence ID" value="ADN95980.1"/>
    <property type="molecule type" value="Genomic_RNA"/>
</dbReference>
<dbReference type="GeneID" id="37616442"/>
<keyword evidence="1" id="KW-0472">Membrane</keyword>
<sequence length="225" mass="24914">MSSANQTILDGLFHFSDIGFSHGNTSIFTALLTFNLLWASIFLMGFHILLATLMYYLPILTRVPLVQTVNNLAWFTACLLVTLVIYVAADSLIVKIFGAVFILLLLISAVLCVASVAQICMSFYYHKDMLLATKGTHVLSINQTYYPLTHAPPAIIINTHNGVSYFQGHNLGAVAADSMSVVLFSGKYRQEFVVNRNCPKKLSVLVNEVPHNFTLYHPEAKPTNV</sequence>